<protein>
    <submittedName>
        <fullName evidence="1">Uncharacterized protein</fullName>
    </submittedName>
</protein>
<dbReference type="EMBL" id="JAUSWP010000010">
    <property type="protein sequence ID" value="MDQ0568115.1"/>
    <property type="molecule type" value="Genomic_DNA"/>
</dbReference>
<keyword evidence="2" id="KW-1185">Reference proteome</keyword>
<reference evidence="1" key="1">
    <citation type="submission" date="2023-07" db="EMBL/GenBank/DDBJ databases">
        <title>Genomic Encyclopedia of Type Strains, Phase IV (KMG-IV): sequencing the most valuable type-strain genomes for metagenomic binning, comparative biology and taxonomic classification.</title>
        <authorList>
            <person name="Goeker M."/>
        </authorList>
    </citation>
    <scope>NUCLEOTIDE SEQUENCE [LARGE SCALE GENOMIC DNA]</scope>
    <source>
        <strain evidence="1">DSM 22019</strain>
    </source>
</reference>
<comment type="caution">
    <text evidence="1">The sequence shown here is derived from an EMBL/GenBank/DDBJ whole genome shotgun (WGS) entry which is preliminary data.</text>
</comment>
<dbReference type="Proteomes" id="UP001236620">
    <property type="component" value="Unassembled WGS sequence"/>
</dbReference>
<sequence length="29" mass="3207">MFFVPVSINSKNIGAKINLTESQKGALWI</sequence>
<name>A0ABU0NF93_9MOLU</name>
<evidence type="ECO:0000313" key="1">
    <source>
        <dbReference type="EMBL" id="MDQ0568115.1"/>
    </source>
</evidence>
<accession>A0ABU0NF93</accession>
<gene>
    <name evidence="1" type="ORF">J2Z63_000765</name>
</gene>
<evidence type="ECO:0000313" key="2">
    <source>
        <dbReference type="Proteomes" id="UP001236620"/>
    </source>
</evidence>
<proteinExistence type="predicted"/>
<organism evidence="1 2">
    <name type="scientific">Mycoplasma yeatsii</name>
    <dbReference type="NCBI Taxonomy" id="51365"/>
    <lineage>
        <taxon>Bacteria</taxon>
        <taxon>Bacillati</taxon>
        <taxon>Mycoplasmatota</taxon>
        <taxon>Mollicutes</taxon>
        <taxon>Mycoplasmataceae</taxon>
        <taxon>Mycoplasma</taxon>
    </lineage>
</organism>